<accession>A0A1I3B538</accession>
<feature type="transmembrane region" description="Helical" evidence="4">
    <location>
        <begin position="46"/>
        <end position="71"/>
    </location>
</feature>
<evidence type="ECO:0000313" key="5">
    <source>
        <dbReference type="EMBL" id="SFH56831.1"/>
    </source>
</evidence>
<dbReference type="EMBL" id="FOOI01000022">
    <property type="protein sequence ID" value="SFH56831.1"/>
    <property type="molecule type" value="Genomic_DNA"/>
</dbReference>
<evidence type="ECO:0000256" key="3">
    <source>
        <dbReference type="SAM" id="MobiDB-lite"/>
    </source>
</evidence>
<sequence>MRDFRQPLRKPGLTGVPDARNPGRRVPGKATDVSSSLNRRGAVRAAGWPAGILVLTTGIGLAAAFALTIWVTPTYEARSSMTVAAYSPAPANTGRPAPADGTGIPAAGGYDPVLSQGAVATVARLAESARVAHLTAAQTGIPAGAVSGHLHASYQPGVQVVTLTGDARTSRRAAAIVNTAATVLRAQVASAGTFGSGTTLTVSPWDRAATSTTATPTNLPRNLLLGGVAGLLAGLVIVVVRRRTDSTLRSTDQIERELQVGILGTLPRVPDRHQRKGALGAWRRLRVARPVRSAVAALAPLTDIPDRRLLVTSAYQDDGKAFVSALISLALAEQYYRVTLVETDLHRPGVGPHFPGGGEYTVQQLMSKPEQLKSAQGPLRVVSADECDPELSRALLRSVAFRDFLTSTREHSDVLVLDGPPVLVGAGLSALAAECDAAVVVVRACSTGVAEARRAIQVLDRLQLPIAGIIVVDARDEGGRTRYRSGSAPTYAPAPAPLPDASPALSPALSPPAGTAVDTDEERYASTGDEADRLTRSGGAPDQPAQQDTEPATSR</sequence>
<evidence type="ECO:0000256" key="1">
    <source>
        <dbReference type="ARBA" id="ARBA00022741"/>
    </source>
</evidence>
<dbReference type="InterPro" id="IPR027417">
    <property type="entry name" value="P-loop_NTPase"/>
</dbReference>
<keyword evidence="1" id="KW-0547">Nucleotide-binding</keyword>
<dbReference type="InterPro" id="IPR050445">
    <property type="entry name" value="Bact_polysacc_biosynth/exp"/>
</dbReference>
<dbReference type="STRING" id="504797.SAMN05421678_1229"/>
<feature type="region of interest" description="Disordered" evidence="3">
    <location>
        <begin position="1"/>
        <end position="38"/>
    </location>
</feature>
<organism evidence="5 6">
    <name type="scientific">Actinopolymorpha cephalotaxi</name>
    <dbReference type="NCBI Taxonomy" id="504797"/>
    <lineage>
        <taxon>Bacteria</taxon>
        <taxon>Bacillati</taxon>
        <taxon>Actinomycetota</taxon>
        <taxon>Actinomycetes</taxon>
        <taxon>Propionibacteriales</taxon>
        <taxon>Actinopolymorphaceae</taxon>
        <taxon>Actinopolymorpha</taxon>
    </lineage>
</organism>
<feature type="compositionally biased region" description="Low complexity" evidence="3">
    <location>
        <begin position="501"/>
        <end position="516"/>
    </location>
</feature>
<evidence type="ECO:0000313" key="6">
    <source>
        <dbReference type="Proteomes" id="UP000199052"/>
    </source>
</evidence>
<reference evidence="5 6" key="1">
    <citation type="submission" date="2016-10" db="EMBL/GenBank/DDBJ databases">
        <authorList>
            <person name="de Groot N.N."/>
        </authorList>
    </citation>
    <scope>NUCLEOTIDE SEQUENCE [LARGE SCALE GENOMIC DNA]</scope>
    <source>
        <strain evidence="5 6">CPCC 202808</strain>
    </source>
</reference>
<name>A0A1I3B538_9ACTN</name>
<evidence type="ECO:0000256" key="4">
    <source>
        <dbReference type="SAM" id="Phobius"/>
    </source>
</evidence>
<keyword evidence="4" id="KW-0472">Membrane</keyword>
<evidence type="ECO:0000256" key="2">
    <source>
        <dbReference type="ARBA" id="ARBA00022840"/>
    </source>
</evidence>
<keyword evidence="4" id="KW-0812">Transmembrane</keyword>
<dbReference type="Pfam" id="PF10609">
    <property type="entry name" value="ParA"/>
    <property type="match status" value="1"/>
</dbReference>
<dbReference type="InterPro" id="IPR033756">
    <property type="entry name" value="YlxH/NBP35"/>
</dbReference>
<protein>
    <submittedName>
        <fullName evidence="5">Chromosome partitioning ATPase, Mrp family, contains Fe-S cluster</fullName>
    </submittedName>
</protein>
<dbReference type="PANTHER" id="PTHR32309">
    <property type="entry name" value="TYROSINE-PROTEIN KINASE"/>
    <property type="match status" value="1"/>
</dbReference>
<dbReference type="Proteomes" id="UP000199052">
    <property type="component" value="Unassembled WGS sequence"/>
</dbReference>
<keyword evidence="4" id="KW-1133">Transmembrane helix</keyword>
<dbReference type="AlphaFoldDB" id="A0A1I3B538"/>
<dbReference type="Gene3D" id="3.40.50.300">
    <property type="entry name" value="P-loop containing nucleotide triphosphate hydrolases"/>
    <property type="match status" value="1"/>
</dbReference>
<proteinExistence type="predicted"/>
<dbReference type="SUPFAM" id="SSF52540">
    <property type="entry name" value="P-loop containing nucleoside triphosphate hydrolases"/>
    <property type="match status" value="1"/>
</dbReference>
<feature type="region of interest" description="Disordered" evidence="3">
    <location>
        <begin position="480"/>
        <end position="555"/>
    </location>
</feature>
<dbReference type="PANTHER" id="PTHR32309:SF31">
    <property type="entry name" value="CAPSULAR EXOPOLYSACCHARIDE FAMILY"/>
    <property type="match status" value="1"/>
</dbReference>
<keyword evidence="2" id="KW-0067">ATP-binding</keyword>
<feature type="compositionally biased region" description="Polar residues" evidence="3">
    <location>
        <begin position="544"/>
        <end position="555"/>
    </location>
</feature>
<dbReference type="GO" id="GO:0005524">
    <property type="term" value="F:ATP binding"/>
    <property type="evidence" value="ECO:0007669"/>
    <property type="project" value="UniProtKB-KW"/>
</dbReference>
<gene>
    <name evidence="5" type="ORF">SAMN05421678_1229</name>
</gene>
<dbReference type="OrthoDB" id="3813634at2"/>